<dbReference type="CDD" id="cd01008">
    <property type="entry name" value="PBP2_NrtA_SsuA_CpmA_like"/>
    <property type="match status" value="1"/>
</dbReference>
<dbReference type="SUPFAM" id="SSF53850">
    <property type="entry name" value="Periplasmic binding protein-like II"/>
    <property type="match status" value="1"/>
</dbReference>
<dbReference type="PROSITE" id="PS51257">
    <property type="entry name" value="PROKAR_LIPOPROTEIN"/>
    <property type="match status" value="1"/>
</dbReference>
<organism evidence="2 3">
    <name type="scientific">Undibacterium jejuense</name>
    <dbReference type="NCBI Taxonomy" id="1344949"/>
    <lineage>
        <taxon>Bacteria</taxon>
        <taxon>Pseudomonadati</taxon>
        <taxon>Pseudomonadota</taxon>
        <taxon>Betaproteobacteria</taxon>
        <taxon>Burkholderiales</taxon>
        <taxon>Oxalobacteraceae</taxon>
        <taxon>Undibacterium</taxon>
    </lineage>
</organism>
<dbReference type="EMBL" id="JACOFV010000005">
    <property type="protein sequence ID" value="MBC3861904.1"/>
    <property type="molecule type" value="Genomic_DNA"/>
</dbReference>
<dbReference type="Proteomes" id="UP000634011">
    <property type="component" value="Unassembled WGS sequence"/>
</dbReference>
<keyword evidence="3" id="KW-1185">Reference proteome</keyword>
<feature type="domain" description="SsuA/THI5-like" evidence="1">
    <location>
        <begin position="37"/>
        <end position="244"/>
    </location>
</feature>
<evidence type="ECO:0000313" key="3">
    <source>
        <dbReference type="Proteomes" id="UP000634011"/>
    </source>
</evidence>
<gene>
    <name evidence="2" type="ORF">H8K32_07325</name>
</gene>
<comment type="caution">
    <text evidence="2">The sequence shown here is derived from an EMBL/GenBank/DDBJ whole genome shotgun (WGS) entry which is preliminary data.</text>
</comment>
<name>A0A923HJF5_9BURK</name>
<protein>
    <submittedName>
        <fullName evidence="2">NrtA/SsuA/CpmA family ABC transporter substrate-binding protein</fullName>
    </submittedName>
</protein>
<dbReference type="RefSeq" id="WP_186911827.1">
    <property type="nucleotide sequence ID" value="NZ_JACOFV010000005.1"/>
</dbReference>
<dbReference type="AlphaFoldDB" id="A0A923HJF5"/>
<evidence type="ECO:0000259" key="1">
    <source>
        <dbReference type="Pfam" id="PF09084"/>
    </source>
</evidence>
<dbReference type="Pfam" id="PF09084">
    <property type="entry name" value="NMT1"/>
    <property type="match status" value="1"/>
</dbReference>
<dbReference type="InterPro" id="IPR015168">
    <property type="entry name" value="SsuA/THI5"/>
</dbReference>
<accession>A0A923HJF5</accession>
<evidence type="ECO:0000313" key="2">
    <source>
        <dbReference type="EMBL" id="MBC3861904.1"/>
    </source>
</evidence>
<sequence length="327" mass="36743">MRTVVLFFVCVFFLSACDKPRSVAPQLQKVNFAYTSQPQSALIHIAIEKGFFRDEGLDVHGTVFELGRAAMASMLKGDDDIASVAETPIMYHVVKGGEISIFANVVTTNTNNGILARQDAGIQRPEDLKGKRVGFPKGSTAEFFLSAMLSAHGLEMSDIHSVYLKPNELQAAIMDDVVDAISIWNYKLALIADALGFNGIVFLDKELYTESFNLVCQPDYTKRHPEVLEALLRGLLRAEKFSLTHLLESQEIMTRRTQVPLKTVQKVWPEFKFKISLAPTLLITLDDEARWALQNQFAEAIQEPDFLSHIYFDALRTVKPEAIKFRQ</sequence>
<proteinExistence type="predicted"/>
<reference evidence="2" key="1">
    <citation type="submission" date="2020-08" db="EMBL/GenBank/DDBJ databases">
        <title>Novel species isolated from subtropical streams in China.</title>
        <authorList>
            <person name="Lu H."/>
        </authorList>
    </citation>
    <scope>NUCLEOTIDE SEQUENCE</scope>
    <source>
        <strain evidence="2">KACC 12607</strain>
    </source>
</reference>
<dbReference type="PANTHER" id="PTHR30024">
    <property type="entry name" value="ALIPHATIC SULFONATES-BINDING PROTEIN-RELATED"/>
    <property type="match status" value="1"/>
</dbReference>
<dbReference type="Gene3D" id="3.40.190.10">
    <property type="entry name" value="Periplasmic binding protein-like II"/>
    <property type="match status" value="2"/>
</dbReference>